<feature type="domain" description="Spore protein YkvP/CgeB glycosyl transferase-like" evidence="2">
    <location>
        <begin position="172"/>
        <end position="317"/>
    </location>
</feature>
<name>A0ABT4Q9P2_9BACL</name>
<evidence type="ECO:0000313" key="4">
    <source>
        <dbReference type="Proteomes" id="UP001527882"/>
    </source>
</evidence>
<feature type="domain" description="Spore protein YkvP N-terminal" evidence="1">
    <location>
        <begin position="3"/>
        <end position="108"/>
    </location>
</feature>
<dbReference type="InterPro" id="IPR024542">
    <property type="entry name" value="YkvP_N"/>
</dbReference>
<keyword evidence="3" id="KW-0328">Glycosyltransferase</keyword>
<gene>
    <name evidence="3" type="ORF">O9H85_14345</name>
</gene>
<keyword evidence="4" id="KW-1185">Reference proteome</keyword>
<organism evidence="3 4">
    <name type="scientific">Paenibacillus gyeongsangnamensis</name>
    <dbReference type="NCBI Taxonomy" id="3388067"/>
    <lineage>
        <taxon>Bacteria</taxon>
        <taxon>Bacillati</taxon>
        <taxon>Bacillota</taxon>
        <taxon>Bacilli</taxon>
        <taxon>Bacillales</taxon>
        <taxon>Paenibacillaceae</taxon>
        <taxon>Paenibacillus</taxon>
    </lineage>
</organism>
<dbReference type="GO" id="GO:0016757">
    <property type="term" value="F:glycosyltransferase activity"/>
    <property type="evidence" value="ECO:0007669"/>
    <property type="project" value="UniProtKB-KW"/>
</dbReference>
<dbReference type="Pfam" id="PF12996">
    <property type="entry name" value="DUF3880"/>
    <property type="match status" value="1"/>
</dbReference>
<accession>A0ABT4Q9P2</accession>
<dbReference type="Pfam" id="PF13524">
    <property type="entry name" value="Glyco_trans_1_2"/>
    <property type="match status" value="1"/>
</dbReference>
<keyword evidence="3" id="KW-0808">Transferase</keyword>
<dbReference type="EMBL" id="JAQAGZ010000008">
    <property type="protein sequence ID" value="MCZ8513593.1"/>
    <property type="molecule type" value="Genomic_DNA"/>
</dbReference>
<dbReference type="RefSeq" id="WP_269882109.1">
    <property type="nucleotide sequence ID" value="NZ_JAQAGZ010000008.1"/>
</dbReference>
<reference evidence="3 4" key="1">
    <citation type="submission" date="2022-12" db="EMBL/GenBank/DDBJ databases">
        <title>Draft genome sequence of Paenibacillus sp. dW9.</title>
        <authorList>
            <person name="Choi E.-W."/>
            <person name="Kim D.-U."/>
        </authorList>
    </citation>
    <scope>NUCLEOTIDE SEQUENCE [LARGE SCALE GENOMIC DNA]</scope>
    <source>
        <strain evidence="4">dW9</strain>
    </source>
</reference>
<comment type="caution">
    <text evidence="3">The sequence shown here is derived from an EMBL/GenBank/DDBJ whole genome shotgun (WGS) entry which is preliminary data.</text>
</comment>
<dbReference type="SUPFAM" id="SSF53756">
    <property type="entry name" value="UDP-Glycosyltransferase/glycogen phosphorylase"/>
    <property type="match status" value="1"/>
</dbReference>
<protein>
    <submittedName>
        <fullName evidence="3">Glycosyltransferase</fullName>
        <ecNumber evidence="3">2.4.-.-</ecNumber>
    </submittedName>
</protein>
<evidence type="ECO:0000313" key="3">
    <source>
        <dbReference type="EMBL" id="MCZ8513593.1"/>
    </source>
</evidence>
<proteinExistence type="predicted"/>
<dbReference type="Proteomes" id="UP001527882">
    <property type="component" value="Unassembled WGS sequence"/>
</dbReference>
<dbReference type="EC" id="2.4.-.-" evidence="3"/>
<dbReference type="InterPro" id="IPR055259">
    <property type="entry name" value="YkvP/CgeB_Glyco_trans-like"/>
</dbReference>
<sequence length="326" mass="38176">MKVLFLESNPVWIHTLPKGFRDAGHRVKISGPLTQDNIPRMIESFRPDLIVSMGWGPEQTEEKQLWIREHVKASGIPHVYWATEDPNFTSRFTMPLIKKMQPDFVFTISPKKVKFYRKRGIKAARLDFAYHSSVHRKTKPRAKYRSSIAVVANAYPEVLKQYPGHYRIKSIRTLIRPLIRQGIRVDFYGRDWDKMKPILGKDIPGNWIHGYLPYKKAYKVYSSSDIMIGLQNYQDMVTMRTYEILGSSGFLLTSDTPGVRRLVRPGKDLIVSSSPKETLRLVRRYLKENKLRERIKRQGRRSIAVQNYKQRARTMMAVLKRNRIVK</sequence>
<dbReference type="Gene3D" id="3.40.50.2000">
    <property type="entry name" value="Glycogen Phosphorylase B"/>
    <property type="match status" value="1"/>
</dbReference>
<evidence type="ECO:0000259" key="1">
    <source>
        <dbReference type="Pfam" id="PF12996"/>
    </source>
</evidence>
<evidence type="ECO:0000259" key="2">
    <source>
        <dbReference type="Pfam" id="PF13524"/>
    </source>
</evidence>